<dbReference type="RefSeq" id="XP_002766462.1">
    <property type="nucleotide sequence ID" value="XM_002766416.1"/>
</dbReference>
<dbReference type="PANTHER" id="PTHR46500">
    <property type="entry name" value="CILIA- AND FLAGELLA-ASSOCIATED PROTEIN 221"/>
    <property type="match status" value="1"/>
</dbReference>
<dbReference type="PROSITE" id="PS51257">
    <property type="entry name" value="PROKAR_LIPOPROTEIN"/>
    <property type="match status" value="1"/>
</dbReference>
<sequence>MVLRLTIVSLSSSSCIQLEFIKVGLLAPGMAQDIDVVVTPEDYKYSFESIEIICGPTDDSERYGLQVPVHVYASGNKLVEKTLPPIVDFGKVPVGGVVERRFVLRCDVPLEFEFEVLHLRRHPDIAVVVDRIAPEVPAELRVEYRPTSFTTAVAEVEVVLAQFGGEPTRRMKVNTGGKLTQNETAYVLMQRAGKVPLRHLRRYIEQVKGGEVRERERKRRKDRAIRRMGEVLWRAVVCWYWSAWRDSYDAAKSGARRAARRALAEEVREKAAAAALVDDDDDDSEEEESEGEVEAVVEVVAEATTVGQEVDDDYEKDSRVVEARRLIEERGVGPVVEPEEEEESSSEEEEGEYELSEDAKLLIEIAEQLEKERNGEEVEASEESEEVIEETPVEVDDEQEQEEEEEVIVDIVEEDSEEVQVAVESGEAVEDTGGRTYSFREPVKLYRIFSTSPTTGEVPAKEVAGVDEAVPESSGPVPIATTGAAVHGECAQEQETGITEKEETTDETPTVESVHLNVAAEAVAEIVAAAVLVNEVTRRSSEEEEKDAMVSPTALLAPAAPDTNGHHDIDGDVCRSEVGREREPPGFEACRPNARRVGGHSNQRQATANEFEIQRSILAAANSRSISSLLLIVEKHLDELNSVNVSTLIHRLASITQNQEQNQRVLANDPRVKEVLRRAIDLAPTSSCQSLSNICWAIGKLQMVEEKDVVRAIVEAAKSQLEELMDLVAEKVANSLYTFKPQEVSNLLYAYGRLNCYNEKLLQEICACVATMMPRYDGQGVGNVICSLAKLKYPCIQLMDAIAADVVMTPYKYGRFLISKVLRPLHSLGYTNLSMLVTASSHVLDNPAADVRIDDIITVMQGFAQESVKAPTASSEGTMLKPSPRSLASTFPDYEGAGRRVGALMQATAMKFSTVAKLEEISLEKIVQLFNLMARLGMKSKPNNGGFLLSACARILQNLDTLNEEQIKSILRSCAAMELALTSFEERLLNEIVDPDDSFIMGAASSTATGSVSCSSPESFVNAPAASESMPVDLISADCVPMLPESVTECGWSPESLEYLFETDAEHLAHYYHHQSRGDVRW</sequence>
<feature type="compositionally biased region" description="Acidic residues" evidence="1">
    <location>
        <begin position="277"/>
        <end position="294"/>
    </location>
</feature>
<name>C5LVQ6_PERM5</name>
<gene>
    <name evidence="2" type="ORF">Pmar_PMAR018296</name>
</gene>
<dbReference type="GO" id="GO:0097729">
    <property type="term" value="C:9+2 motile cilium"/>
    <property type="evidence" value="ECO:0007669"/>
    <property type="project" value="TreeGrafter"/>
</dbReference>
<feature type="region of interest" description="Disordered" evidence="1">
    <location>
        <begin position="578"/>
        <end position="603"/>
    </location>
</feature>
<dbReference type="Proteomes" id="UP000007800">
    <property type="component" value="Unassembled WGS sequence"/>
</dbReference>
<dbReference type="InterPro" id="IPR029676">
    <property type="entry name" value="CFAP221"/>
</dbReference>
<protein>
    <submittedName>
        <fullName evidence="2">Uncharacterized protein</fullName>
    </submittedName>
</protein>
<evidence type="ECO:0000313" key="2">
    <source>
        <dbReference type="EMBL" id="EEQ99179.1"/>
    </source>
</evidence>
<feature type="region of interest" description="Disordered" evidence="1">
    <location>
        <begin position="273"/>
        <end position="294"/>
    </location>
</feature>
<proteinExistence type="predicted"/>
<dbReference type="GO" id="GO:0044458">
    <property type="term" value="P:motile cilium assembly"/>
    <property type="evidence" value="ECO:0007669"/>
    <property type="project" value="TreeGrafter"/>
</dbReference>
<evidence type="ECO:0000313" key="3">
    <source>
        <dbReference type="Proteomes" id="UP000007800"/>
    </source>
</evidence>
<reference evidence="2 3" key="1">
    <citation type="submission" date="2008-07" db="EMBL/GenBank/DDBJ databases">
        <authorList>
            <person name="El-Sayed N."/>
            <person name="Caler E."/>
            <person name="Inman J."/>
            <person name="Amedeo P."/>
            <person name="Hass B."/>
            <person name="Wortman J."/>
        </authorList>
    </citation>
    <scope>NUCLEOTIDE SEQUENCE [LARGE SCALE GENOMIC DNA]</scope>
    <source>
        <strain evidence="3">ATCC 50983 / TXsc</strain>
    </source>
</reference>
<feature type="region of interest" description="Disordered" evidence="1">
    <location>
        <begin position="330"/>
        <end position="406"/>
    </location>
</feature>
<dbReference type="EMBL" id="GG685971">
    <property type="protein sequence ID" value="EEQ99179.1"/>
    <property type="molecule type" value="Genomic_DNA"/>
</dbReference>
<accession>C5LVQ6</accession>
<feature type="compositionally biased region" description="Acidic residues" evidence="1">
    <location>
        <begin position="337"/>
        <end position="356"/>
    </location>
</feature>
<dbReference type="AlphaFoldDB" id="C5LVQ6"/>
<dbReference type="OrthoDB" id="442505at2759"/>
<dbReference type="PANTHER" id="PTHR46500:SF1">
    <property type="entry name" value="CILIA- AND FLAGELLA-ASSOCIATED PROTEIN 221"/>
    <property type="match status" value="1"/>
</dbReference>
<feature type="compositionally biased region" description="Acidic residues" evidence="1">
    <location>
        <begin position="377"/>
        <end position="406"/>
    </location>
</feature>
<keyword evidence="3" id="KW-1185">Reference proteome</keyword>
<organism evidence="3">
    <name type="scientific">Perkinsus marinus (strain ATCC 50983 / TXsc)</name>
    <dbReference type="NCBI Taxonomy" id="423536"/>
    <lineage>
        <taxon>Eukaryota</taxon>
        <taxon>Sar</taxon>
        <taxon>Alveolata</taxon>
        <taxon>Perkinsozoa</taxon>
        <taxon>Perkinsea</taxon>
        <taxon>Perkinsida</taxon>
        <taxon>Perkinsidae</taxon>
        <taxon>Perkinsus</taxon>
    </lineage>
</organism>
<evidence type="ECO:0000256" key="1">
    <source>
        <dbReference type="SAM" id="MobiDB-lite"/>
    </source>
</evidence>
<dbReference type="GeneID" id="9044853"/>
<dbReference type="InParanoid" id="C5LVQ6"/>
<dbReference type="GO" id="GO:0003341">
    <property type="term" value="P:cilium movement"/>
    <property type="evidence" value="ECO:0007669"/>
    <property type="project" value="InterPro"/>
</dbReference>